<name>A0AA39XY39_9PEZI</name>
<organism evidence="1 2">
    <name type="scientific">Cercophora newfieldiana</name>
    <dbReference type="NCBI Taxonomy" id="92897"/>
    <lineage>
        <taxon>Eukaryota</taxon>
        <taxon>Fungi</taxon>
        <taxon>Dikarya</taxon>
        <taxon>Ascomycota</taxon>
        <taxon>Pezizomycotina</taxon>
        <taxon>Sordariomycetes</taxon>
        <taxon>Sordariomycetidae</taxon>
        <taxon>Sordariales</taxon>
        <taxon>Lasiosphaeriaceae</taxon>
        <taxon>Cercophora</taxon>
    </lineage>
</organism>
<comment type="caution">
    <text evidence="1">The sequence shown here is derived from an EMBL/GenBank/DDBJ whole genome shotgun (WGS) entry which is preliminary data.</text>
</comment>
<accession>A0AA39XY39</accession>
<keyword evidence="2" id="KW-1185">Reference proteome</keyword>
<reference evidence="1" key="1">
    <citation type="submission" date="2023-06" db="EMBL/GenBank/DDBJ databases">
        <title>Genome-scale phylogeny and comparative genomics of the fungal order Sordariales.</title>
        <authorList>
            <consortium name="Lawrence Berkeley National Laboratory"/>
            <person name="Hensen N."/>
            <person name="Bonometti L."/>
            <person name="Westerberg I."/>
            <person name="Brannstrom I.O."/>
            <person name="Guillou S."/>
            <person name="Cros-Aarteil S."/>
            <person name="Calhoun S."/>
            <person name="Haridas S."/>
            <person name="Kuo A."/>
            <person name="Mondo S."/>
            <person name="Pangilinan J."/>
            <person name="Riley R."/>
            <person name="Labutti K."/>
            <person name="Andreopoulos B."/>
            <person name="Lipzen A."/>
            <person name="Chen C."/>
            <person name="Yanf M."/>
            <person name="Daum C."/>
            <person name="Ng V."/>
            <person name="Clum A."/>
            <person name="Steindorff A."/>
            <person name="Ohm R."/>
            <person name="Martin F."/>
            <person name="Silar P."/>
            <person name="Natvig D."/>
            <person name="Lalanne C."/>
            <person name="Gautier V."/>
            <person name="Ament-Velasquez S.L."/>
            <person name="Kruys A."/>
            <person name="Hutchinson M.I."/>
            <person name="Powell A.J."/>
            <person name="Barry K."/>
            <person name="Miller A.N."/>
            <person name="Grigoriev I.V."/>
            <person name="Debuchy R."/>
            <person name="Gladieux P."/>
            <person name="Thoren M.H."/>
            <person name="Johannesson H."/>
        </authorList>
    </citation>
    <scope>NUCLEOTIDE SEQUENCE</scope>
    <source>
        <strain evidence="1">SMH2532-1</strain>
    </source>
</reference>
<sequence length="59" mass="6684">MILVFLPHIDILREASALPVDRSDFKGDGARGRFYLKIESQEHVLALGRCQILPHKSKP</sequence>
<evidence type="ECO:0000313" key="2">
    <source>
        <dbReference type="Proteomes" id="UP001174936"/>
    </source>
</evidence>
<dbReference type="EMBL" id="JAULSV010000006">
    <property type="protein sequence ID" value="KAK0641487.1"/>
    <property type="molecule type" value="Genomic_DNA"/>
</dbReference>
<dbReference type="AlphaFoldDB" id="A0AA39XY39"/>
<gene>
    <name evidence="1" type="ORF">B0T16DRAFT_215072</name>
</gene>
<protein>
    <submittedName>
        <fullName evidence="1">Uncharacterized protein</fullName>
    </submittedName>
</protein>
<proteinExistence type="predicted"/>
<dbReference type="Proteomes" id="UP001174936">
    <property type="component" value="Unassembled WGS sequence"/>
</dbReference>
<evidence type="ECO:0000313" key="1">
    <source>
        <dbReference type="EMBL" id="KAK0641487.1"/>
    </source>
</evidence>